<comment type="caution">
    <text evidence="1">The sequence shown here is derived from an EMBL/GenBank/DDBJ whole genome shotgun (WGS) entry which is preliminary data.</text>
</comment>
<dbReference type="OrthoDB" id="4978880at2"/>
<protein>
    <submittedName>
        <fullName evidence="1">Uncharacterized protein</fullName>
    </submittedName>
</protein>
<organism evidence="1 2">
    <name type="scientific">Metabacillus litoralis</name>
    <dbReference type="NCBI Taxonomy" id="152268"/>
    <lineage>
        <taxon>Bacteria</taxon>
        <taxon>Bacillati</taxon>
        <taxon>Bacillota</taxon>
        <taxon>Bacilli</taxon>
        <taxon>Bacillales</taxon>
        <taxon>Bacillaceae</taxon>
        <taxon>Metabacillus</taxon>
    </lineage>
</organism>
<reference evidence="1 2" key="1">
    <citation type="journal article" date="2005" name="Int. J. Syst. Evol. Microbiol.">
        <title>Bacillus litoralis sp. nov., isolated from a tidal flat of the Yellow Sea in Korea.</title>
        <authorList>
            <person name="Yoon J.H."/>
            <person name="Oh T.K."/>
        </authorList>
    </citation>
    <scope>NUCLEOTIDE SEQUENCE [LARGE SCALE GENOMIC DNA]</scope>
    <source>
        <strain evidence="1 2">SW-211</strain>
    </source>
</reference>
<dbReference type="AlphaFoldDB" id="A0A5C6VB06"/>
<keyword evidence="2" id="KW-1185">Reference proteome</keyword>
<dbReference type="EMBL" id="VOQF01000024">
    <property type="protein sequence ID" value="TXC81576.1"/>
    <property type="molecule type" value="Genomic_DNA"/>
</dbReference>
<accession>A0A5C6VB06</accession>
<name>A0A5C6VB06_9BACI</name>
<dbReference type="Proteomes" id="UP000321363">
    <property type="component" value="Unassembled WGS sequence"/>
</dbReference>
<dbReference type="RefSeq" id="WP_146950764.1">
    <property type="nucleotide sequence ID" value="NZ_VOQF01000024.1"/>
</dbReference>
<evidence type="ECO:0000313" key="2">
    <source>
        <dbReference type="Proteomes" id="UP000321363"/>
    </source>
</evidence>
<evidence type="ECO:0000313" key="1">
    <source>
        <dbReference type="EMBL" id="TXC81576.1"/>
    </source>
</evidence>
<gene>
    <name evidence="1" type="ORF">FS935_21990</name>
</gene>
<proteinExistence type="predicted"/>
<sequence>MRKLKKSLFYLLVGIIVIAFSNGGVVNAQVNSMETETDDFLQQQMNLLKPIKDEKQIKKWSKYLYKAIDKGKLELQGNNYDFDNLSFFEMKDSSTVSISIPIKSPDHHDISNVAIHIDENKKELIAYTEIELKRSEQNTFQLTTYLNGELEVDEVYSDPFMTASEFEEKKNQEIRPMGVDWGGVADCLDMPRAVLLNVAYICGSVCVVTLGAGCVWCVGIALGLGGGAATSCLGDNWS</sequence>